<comment type="caution">
    <text evidence="3">The sequence shown here is derived from an EMBL/GenBank/DDBJ whole genome shotgun (WGS) entry which is preliminary data.</text>
</comment>
<sequence length="333" mass="36832">MVSSWPNASCLLGLAGAGATAMEVAPQNLFVWNPHWQCFVWNQNDCAENVEEALNMFLVAFDVDLAAVIELDDASYQSPSGWDFIVGKCGHDLVHLFYNTLRWTPSGPQSIGCMQTDPGDRPFVIQQFVGTSGDKVIAVAAHFPHPTFSTEVSVYVQTAQTEHLRTALEAVRRESGIDKVVLMADTNAWSWISNEFIWRQQLGLPGSLVSTRLMQTCCLDADFPPAFTFDRIMANFGDDIQSTALYMGDLPNWTHQVKGTKIGAFHRPVFARLERRALESSPSGVWIAMILLLISTIILAVILLAVVLKKVCKRVEYLDSSTSSSGEEDEHSS</sequence>
<keyword evidence="4" id="KW-1185">Reference proteome</keyword>
<evidence type="ECO:0008006" key="5">
    <source>
        <dbReference type="Google" id="ProtNLM"/>
    </source>
</evidence>
<evidence type="ECO:0000256" key="2">
    <source>
        <dbReference type="SAM" id="SignalP"/>
    </source>
</evidence>
<dbReference type="EMBL" id="CAXAMN010020668">
    <property type="protein sequence ID" value="CAK9056393.1"/>
    <property type="molecule type" value="Genomic_DNA"/>
</dbReference>
<feature type="chain" id="PRO_5045910068" description="Endonuclease/exonuclease/phosphatase domain-containing protein" evidence="2">
    <location>
        <begin position="22"/>
        <end position="333"/>
    </location>
</feature>
<keyword evidence="1" id="KW-1133">Transmembrane helix</keyword>
<name>A0ABP0MYV5_9DINO</name>
<protein>
    <recommendedName>
        <fullName evidence="5">Endonuclease/exonuclease/phosphatase domain-containing protein</fullName>
    </recommendedName>
</protein>
<dbReference type="InterPro" id="IPR036691">
    <property type="entry name" value="Endo/exonu/phosph_ase_sf"/>
</dbReference>
<keyword evidence="1" id="KW-0472">Membrane</keyword>
<keyword evidence="2" id="KW-0732">Signal</keyword>
<organism evidence="3 4">
    <name type="scientific">Durusdinium trenchii</name>
    <dbReference type="NCBI Taxonomy" id="1381693"/>
    <lineage>
        <taxon>Eukaryota</taxon>
        <taxon>Sar</taxon>
        <taxon>Alveolata</taxon>
        <taxon>Dinophyceae</taxon>
        <taxon>Suessiales</taxon>
        <taxon>Symbiodiniaceae</taxon>
        <taxon>Durusdinium</taxon>
    </lineage>
</organism>
<proteinExistence type="predicted"/>
<gene>
    <name evidence="3" type="ORF">CCMP2556_LOCUS27940</name>
</gene>
<dbReference type="SUPFAM" id="SSF56219">
    <property type="entry name" value="DNase I-like"/>
    <property type="match status" value="1"/>
</dbReference>
<keyword evidence="1" id="KW-0812">Transmembrane</keyword>
<evidence type="ECO:0000256" key="1">
    <source>
        <dbReference type="SAM" id="Phobius"/>
    </source>
</evidence>
<dbReference type="Gene3D" id="3.60.10.10">
    <property type="entry name" value="Endonuclease/exonuclease/phosphatase"/>
    <property type="match status" value="1"/>
</dbReference>
<dbReference type="Proteomes" id="UP001642484">
    <property type="component" value="Unassembled WGS sequence"/>
</dbReference>
<feature type="signal peptide" evidence="2">
    <location>
        <begin position="1"/>
        <end position="21"/>
    </location>
</feature>
<feature type="transmembrane region" description="Helical" evidence="1">
    <location>
        <begin position="285"/>
        <end position="308"/>
    </location>
</feature>
<evidence type="ECO:0000313" key="4">
    <source>
        <dbReference type="Proteomes" id="UP001642484"/>
    </source>
</evidence>
<accession>A0ABP0MYV5</accession>
<reference evidence="3 4" key="1">
    <citation type="submission" date="2024-02" db="EMBL/GenBank/DDBJ databases">
        <authorList>
            <person name="Chen Y."/>
            <person name="Shah S."/>
            <person name="Dougan E. K."/>
            <person name="Thang M."/>
            <person name="Chan C."/>
        </authorList>
    </citation>
    <scope>NUCLEOTIDE SEQUENCE [LARGE SCALE GENOMIC DNA]</scope>
</reference>
<evidence type="ECO:0000313" key="3">
    <source>
        <dbReference type="EMBL" id="CAK9056393.1"/>
    </source>
</evidence>